<dbReference type="AlphaFoldDB" id="A0A4Z0CA97"/>
<dbReference type="InterPro" id="IPR036852">
    <property type="entry name" value="Peptidase_S8/S53_dom_sf"/>
</dbReference>
<keyword evidence="3 5" id="KW-0378">Hydrolase</keyword>
<dbReference type="Proteomes" id="UP000297839">
    <property type="component" value="Unassembled WGS sequence"/>
</dbReference>
<dbReference type="PANTHER" id="PTHR43806:SF11">
    <property type="entry name" value="CEREVISIN-RELATED"/>
    <property type="match status" value="1"/>
</dbReference>
<proteinExistence type="inferred from homology"/>
<evidence type="ECO:0000256" key="1">
    <source>
        <dbReference type="ARBA" id="ARBA00011073"/>
    </source>
</evidence>
<evidence type="ECO:0000313" key="8">
    <source>
        <dbReference type="Proteomes" id="UP000297839"/>
    </source>
</evidence>
<comment type="similarity">
    <text evidence="1 5">Belongs to the peptidase S8 family.</text>
</comment>
<organism evidence="7 8">
    <name type="scientific">Ramlibacter humi</name>
    <dbReference type="NCBI Taxonomy" id="2530451"/>
    <lineage>
        <taxon>Bacteria</taxon>
        <taxon>Pseudomonadati</taxon>
        <taxon>Pseudomonadota</taxon>
        <taxon>Betaproteobacteria</taxon>
        <taxon>Burkholderiales</taxon>
        <taxon>Comamonadaceae</taxon>
        <taxon>Ramlibacter</taxon>
    </lineage>
</organism>
<feature type="active site" description="Charge relay system" evidence="5">
    <location>
        <position position="232"/>
    </location>
</feature>
<keyword evidence="4 5" id="KW-0720">Serine protease</keyword>
<feature type="active site" description="Charge relay system" evidence="5">
    <location>
        <position position="175"/>
    </location>
</feature>
<name>A0A4Z0CA97_9BURK</name>
<accession>A0A4Z0CA97</accession>
<evidence type="ECO:0000256" key="2">
    <source>
        <dbReference type="ARBA" id="ARBA00022670"/>
    </source>
</evidence>
<dbReference type="PANTHER" id="PTHR43806">
    <property type="entry name" value="PEPTIDASE S8"/>
    <property type="match status" value="1"/>
</dbReference>
<evidence type="ECO:0000256" key="5">
    <source>
        <dbReference type="PROSITE-ProRule" id="PRU01240"/>
    </source>
</evidence>
<protein>
    <recommendedName>
        <fullName evidence="6">Peptidase S8/S53 domain-containing protein</fullName>
    </recommendedName>
</protein>
<feature type="active site" description="Charge relay system" evidence="5">
    <location>
        <position position="398"/>
    </location>
</feature>
<sequence>MSCRNYGGRQRANPGRTPVACSYSGLPFQPRESEMSEKRHAKVVIPAGGPDFEQYRQRLAQLADPGVDMGLLQVGVHEAVLRPHLALHLAARHPGTPLQDLLVQAGAQRVEFITEADALALANQRVPEDLQPKPVVTPLGNPQWHLDKANVLPAWVAVGGPDDIDWGGIVVGQIDTGFTRHEAYGFPGTSWLRTDLCRTMMTSQIPSDYGPAAPQPDNGVDPMFFGALNKGHGTRIGATISGCGGNLPGGLKFYGVAPKVPHVVVRITDTVAINTHQDDFVDALTYLVDVVRADVVNVSLGIFPPVASAAIRNVMAYARSRGTIVVCAAGNYVDPVVVPAALDTAIAVAGVTAEDQPWSGSSFGPQVAFSAPANNLWRPEPQRNGVGAQFAGGGDGTSYATAITTGAAALWLRAWGPQINAMYGGRTARRAQAFKAAVQATCRQPANWQPQPFGAGIIDIGRLCTDMAKALPVLAGAPALPPVPAPAVA</sequence>
<feature type="domain" description="Peptidase S8/S53" evidence="6">
    <location>
        <begin position="168"/>
        <end position="413"/>
    </location>
</feature>
<evidence type="ECO:0000256" key="4">
    <source>
        <dbReference type="ARBA" id="ARBA00022825"/>
    </source>
</evidence>
<keyword evidence="8" id="KW-1185">Reference proteome</keyword>
<keyword evidence="2 5" id="KW-0645">Protease</keyword>
<comment type="caution">
    <text evidence="7">The sequence shown here is derived from an EMBL/GenBank/DDBJ whole genome shotgun (WGS) entry which is preliminary data.</text>
</comment>
<dbReference type="Gene3D" id="3.40.50.200">
    <property type="entry name" value="Peptidase S8/S53 domain"/>
    <property type="match status" value="1"/>
</dbReference>
<dbReference type="CDD" id="cd00306">
    <property type="entry name" value="Peptidases_S8_S53"/>
    <property type="match status" value="1"/>
</dbReference>
<dbReference type="PROSITE" id="PS51892">
    <property type="entry name" value="SUBTILASE"/>
    <property type="match status" value="1"/>
</dbReference>
<dbReference type="SUPFAM" id="SSF52743">
    <property type="entry name" value="Subtilisin-like"/>
    <property type="match status" value="1"/>
</dbReference>
<dbReference type="GO" id="GO:0006508">
    <property type="term" value="P:proteolysis"/>
    <property type="evidence" value="ECO:0007669"/>
    <property type="project" value="UniProtKB-KW"/>
</dbReference>
<evidence type="ECO:0000256" key="3">
    <source>
        <dbReference type="ARBA" id="ARBA00022801"/>
    </source>
</evidence>
<evidence type="ECO:0000259" key="6">
    <source>
        <dbReference type="Pfam" id="PF00082"/>
    </source>
</evidence>
<gene>
    <name evidence="7" type="ORF">EZ216_01805</name>
</gene>
<dbReference type="EMBL" id="SMLK01000001">
    <property type="protein sequence ID" value="TFZ07924.1"/>
    <property type="molecule type" value="Genomic_DNA"/>
</dbReference>
<dbReference type="OrthoDB" id="6306157at2"/>
<dbReference type="Pfam" id="PF00082">
    <property type="entry name" value="Peptidase_S8"/>
    <property type="match status" value="1"/>
</dbReference>
<dbReference type="GO" id="GO:0004252">
    <property type="term" value="F:serine-type endopeptidase activity"/>
    <property type="evidence" value="ECO:0007669"/>
    <property type="project" value="UniProtKB-UniRule"/>
</dbReference>
<reference evidence="7 8" key="1">
    <citation type="submission" date="2019-03" db="EMBL/GenBank/DDBJ databases">
        <title>Ramlibacter sp. 18x22-1, whole genome shotgun sequence.</title>
        <authorList>
            <person name="Zhang X."/>
            <person name="Feng G."/>
            <person name="Zhu H."/>
        </authorList>
    </citation>
    <scope>NUCLEOTIDE SEQUENCE [LARGE SCALE GENOMIC DNA]</scope>
    <source>
        <strain evidence="7 8">18x22-1</strain>
    </source>
</reference>
<evidence type="ECO:0000313" key="7">
    <source>
        <dbReference type="EMBL" id="TFZ07924.1"/>
    </source>
</evidence>
<dbReference type="InterPro" id="IPR000209">
    <property type="entry name" value="Peptidase_S8/S53_dom"/>
</dbReference>
<dbReference type="InterPro" id="IPR050131">
    <property type="entry name" value="Peptidase_S8_subtilisin-like"/>
</dbReference>